<evidence type="ECO:0000256" key="3">
    <source>
        <dbReference type="ARBA" id="ARBA00022723"/>
    </source>
</evidence>
<evidence type="ECO:0000313" key="10">
    <source>
        <dbReference type="Proteomes" id="UP000637267"/>
    </source>
</evidence>
<protein>
    <submittedName>
        <fullName evidence="9">NADH dehydrogenase</fullName>
    </submittedName>
</protein>
<dbReference type="PROSITE" id="PS00198">
    <property type="entry name" value="4FE4S_FER_1"/>
    <property type="match status" value="1"/>
</dbReference>
<keyword evidence="10" id="KW-1185">Reference proteome</keyword>
<dbReference type="Gene3D" id="1.10.1060.10">
    <property type="entry name" value="Alpha-helical ferredoxin"/>
    <property type="match status" value="1"/>
</dbReference>
<evidence type="ECO:0000313" key="9">
    <source>
        <dbReference type="EMBL" id="GGP22502.1"/>
    </source>
</evidence>
<evidence type="ECO:0000259" key="8">
    <source>
        <dbReference type="PROSITE" id="PS51379"/>
    </source>
</evidence>
<keyword evidence="7" id="KW-0411">Iron-sulfur</keyword>
<reference evidence="10" key="1">
    <citation type="journal article" date="2019" name="Int. J. Syst. Evol. Microbiol.">
        <title>The Global Catalogue of Microorganisms (GCM) 10K type strain sequencing project: providing services to taxonomists for standard genome sequencing and annotation.</title>
        <authorList>
            <consortium name="The Broad Institute Genomics Platform"/>
            <consortium name="The Broad Institute Genome Sequencing Center for Infectious Disease"/>
            <person name="Wu L."/>
            <person name="Ma J."/>
        </authorList>
    </citation>
    <scope>NUCLEOTIDE SEQUENCE [LARGE SCALE GENOMIC DNA]</scope>
    <source>
        <strain evidence="10">CGMCC 1.8859</strain>
    </source>
</reference>
<evidence type="ECO:0000256" key="6">
    <source>
        <dbReference type="ARBA" id="ARBA00023004"/>
    </source>
</evidence>
<evidence type="ECO:0000256" key="7">
    <source>
        <dbReference type="ARBA" id="ARBA00023014"/>
    </source>
</evidence>
<dbReference type="InterPro" id="IPR026902">
    <property type="entry name" value="RnfC_N"/>
</dbReference>
<dbReference type="PANTHER" id="PTHR43034">
    <property type="entry name" value="ION-TRANSLOCATING OXIDOREDUCTASE COMPLEX SUBUNIT C"/>
    <property type="match status" value="1"/>
</dbReference>
<dbReference type="Pfam" id="PF13375">
    <property type="entry name" value="RnfC_N"/>
    <property type="match status" value="1"/>
</dbReference>
<dbReference type="SUPFAM" id="SSF142984">
    <property type="entry name" value="Nqo1 middle domain-like"/>
    <property type="match status" value="1"/>
</dbReference>
<dbReference type="SUPFAM" id="SSF46548">
    <property type="entry name" value="alpha-helical ferredoxin"/>
    <property type="match status" value="1"/>
</dbReference>
<dbReference type="PANTHER" id="PTHR43034:SF2">
    <property type="entry name" value="ION-TRANSLOCATING OXIDOREDUCTASE COMPLEX SUBUNIT C"/>
    <property type="match status" value="1"/>
</dbReference>
<evidence type="ECO:0000256" key="1">
    <source>
        <dbReference type="ARBA" id="ARBA00022448"/>
    </source>
</evidence>
<gene>
    <name evidence="9" type="primary">pduS</name>
    <name evidence="9" type="ORF">GCM10010970_25550</name>
</gene>
<dbReference type="InterPro" id="IPR010208">
    <property type="entry name" value="Ion_transpt_RnfC/RsxC"/>
</dbReference>
<evidence type="ECO:0000256" key="5">
    <source>
        <dbReference type="ARBA" id="ARBA00022982"/>
    </source>
</evidence>
<dbReference type="Gene3D" id="3.40.50.11540">
    <property type="entry name" value="NADH-ubiquinone oxidoreductase 51kDa subunit"/>
    <property type="match status" value="1"/>
</dbReference>
<dbReference type="PROSITE" id="PS51379">
    <property type="entry name" value="4FE4S_FER_2"/>
    <property type="match status" value="2"/>
</dbReference>
<dbReference type="Gene3D" id="3.10.20.600">
    <property type="match status" value="1"/>
</dbReference>
<feature type="domain" description="4Fe-4S ferredoxin-type" evidence="8">
    <location>
        <begin position="247"/>
        <end position="276"/>
    </location>
</feature>
<comment type="caution">
    <text evidence="9">The sequence shown here is derived from an EMBL/GenBank/DDBJ whole genome shotgun (WGS) entry which is preliminary data.</text>
</comment>
<dbReference type="SUPFAM" id="SSF142019">
    <property type="entry name" value="Nqo1 FMN-binding domain-like"/>
    <property type="match status" value="1"/>
</dbReference>
<keyword evidence="2" id="KW-0004">4Fe-4S</keyword>
<dbReference type="Proteomes" id="UP000637267">
    <property type="component" value="Unassembled WGS sequence"/>
</dbReference>
<dbReference type="InterPro" id="IPR011538">
    <property type="entry name" value="Nuo51_FMN-bd"/>
</dbReference>
<dbReference type="Pfam" id="PF13534">
    <property type="entry name" value="Fer4_17"/>
    <property type="match status" value="1"/>
</dbReference>
<dbReference type="EMBL" id="BMLX01000003">
    <property type="protein sequence ID" value="GGP22502.1"/>
    <property type="molecule type" value="Genomic_DNA"/>
</dbReference>
<dbReference type="Pfam" id="PF10531">
    <property type="entry name" value="SLBB"/>
    <property type="match status" value="1"/>
</dbReference>
<dbReference type="InterPro" id="IPR037225">
    <property type="entry name" value="Nuo51_FMN-bd_sf"/>
</dbReference>
<keyword evidence="3" id="KW-0479">Metal-binding</keyword>
<dbReference type="InterPro" id="IPR017896">
    <property type="entry name" value="4Fe4S_Fe-S-bd"/>
</dbReference>
<dbReference type="RefSeq" id="WP_229709010.1">
    <property type="nucleotide sequence ID" value="NZ_BMLX01000003.1"/>
</dbReference>
<dbReference type="InterPro" id="IPR017054">
    <property type="entry name" value="PduS"/>
</dbReference>
<accession>A0ABQ2PBB9</accession>
<keyword evidence="5" id="KW-0249">Electron transport</keyword>
<evidence type="ECO:0000256" key="4">
    <source>
        <dbReference type="ARBA" id="ARBA00022737"/>
    </source>
</evidence>
<name>A0ABQ2PBB9_9NEIS</name>
<feature type="domain" description="4Fe-4S ferredoxin-type" evidence="8">
    <location>
        <begin position="293"/>
        <end position="323"/>
    </location>
</feature>
<sequence>MTLPDADSIRARVRAAGVVGAGGAGFPTHAKLAAQAEIYLVNGAECEPLLKVDQQLAARYAAQLVRGLQLCMAATGATQGIIALKAKYTDAIDALTPLLPGHIRIHLLKDVYPAGDEVITIWLATGRRVPPGGLPAQVGVVVSNVQTVINLARAVDDGTPVTARTLTVNGAVHAPVTLTVPIGVRLREVIAQAGGTEGTQVAFIDGGPMMGRLLTDLDEPVTKTTGGIVVLPAEHTLIGRRQQNQARLLGMARSVCEQCGLCTELCPRHLVGHELPPHLIIRAMNYRQIGPAPSTVLAALSCSECGVCEAYACPVGISPMRINRMLKAGLREQGARYSGTLREADPLATARLVPTSRLVTRLGLDAFNHKAPWQQVNWQPDEVVIKLRQHIGAPATPQVAVGETVTHGQLLADVPADAPGAAVHASMAGRVQAITADAIIITRQESVCSTP</sequence>
<keyword evidence="4" id="KW-0677">Repeat</keyword>
<evidence type="ECO:0000256" key="2">
    <source>
        <dbReference type="ARBA" id="ARBA00022485"/>
    </source>
</evidence>
<keyword evidence="6" id="KW-0408">Iron</keyword>
<dbReference type="InterPro" id="IPR017900">
    <property type="entry name" value="4Fe4S_Fe_S_CS"/>
</dbReference>
<proteinExistence type="predicted"/>
<keyword evidence="1" id="KW-0813">Transport</keyword>
<dbReference type="InterPro" id="IPR019554">
    <property type="entry name" value="Soluble_ligand-bd"/>
</dbReference>
<dbReference type="PIRSF" id="PIRSF036408">
    <property type="entry name" value="PduS_prd"/>
    <property type="match status" value="1"/>
</dbReference>
<dbReference type="InterPro" id="IPR009051">
    <property type="entry name" value="Helical_ferredxn"/>
</dbReference>
<organism evidence="9 10">
    <name type="scientific">Silvimonas iriomotensis</name>
    <dbReference type="NCBI Taxonomy" id="449662"/>
    <lineage>
        <taxon>Bacteria</taxon>
        <taxon>Pseudomonadati</taxon>
        <taxon>Pseudomonadota</taxon>
        <taxon>Betaproteobacteria</taxon>
        <taxon>Neisseriales</taxon>
        <taxon>Chitinibacteraceae</taxon>
        <taxon>Silvimonas</taxon>
    </lineage>
</organism>
<dbReference type="Pfam" id="PF01512">
    <property type="entry name" value="Complex1_51K"/>
    <property type="match status" value="1"/>
</dbReference>